<dbReference type="InterPro" id="IPR001878">
    <property type="entry name" value="Znf_CCHC"/>
</dbReference>
<keyword evidence="6" id="KW-1185">Reference proteome</keyword>
<feature type="domain" description="Reverse transcriptase" evidence="4">
    <location>
        <begin position="804"/>
        <end position="1030"/>
    </location>
</feature>
<feature type="compositionally biased region" description="Polar residues" evidence="2">
    <location>
        <begin position="225"/>
        <end position="234"/>
    </location>
</feature>
<dbReference type="CDD" id="cd01650">
    <property type="entry name" value="RT_nLTR_like"/>
    <property type="match status" value="1"/>
</dbReference>
<protein>
    <submittedName>
        <fullName evidence="5">Uncharacterized protein</fullName>
    </submittedName>
</protein>
<keyword evidence="1" id="KW-0479">Metal-binding</keyword>
<name>A0A8J6LBH5_TENMO</name>
<evidence type="ECO:0000256" key="2">
    <source>
        <dbReference type="SAM" id="MobiDB-lite"/>
    </source>
</evidence>
<evidence type="ECO:0000313" key="5">
    <source>
        <dbReference type="EMBL" id="KAH0814312.1"/>
    </source>
</evidence>
<dbReference type="SMART" id="SM00343">
    <property type="entry name" value="ZnF_C2HC"/>
    <property type="match status" value="1"/>
</dbReference>
<evidence type="ECO:0000313" key="6">
    <source>
        <dbReference type="Proteomes" id="UP000719412"/>
    </source>
</evidence>
<dbReference type="InterPro" id="IPR052560">
    <property type="entry name" value="RdDP_mobile_element"/>
</dbReference>
<accession>A0A8J6LBH5</accession>
<dbReference type="PROSITE" id="PS50878">
    <property type="entry name" value="RT_POL"/>
    <property type="match status" value="1"/>
</dbReference>
<dbReference type="Pfam" id="PF14529">
    <property type="entry name" value="Exo_endo_phos_2"/>
    <property type="match status" value="1"/>
</dbReference>
<dbReference type="GO" id="GO:0071897">
    <property type="term" value="P:DNA biosynthetic process"/>
    <property type="evidence" value="ECO:0007669"/>
    <property type="project" value="UniProtKB-ARBA"/>
</dbReference>
<dbReference type="Proteomes" id="UP000719412">
    <property type="component" value="Unassembled WGS sequence"/>
</dbReference>
<dbReference type="SUPFAM" id="SSF57756">
    <property type="entry name" value="Retrovirus zinc finger-like domains"/>
    <property type="match status" value="1"/>
</dbReference>
<dbReference type="AlphaFoldDB" id="A0A8J6LBH5"/>
<comment type="caution">
    <text evidence="5">The sequence shown here is derived from an EMBL/GenBank/DDBJ whole genome shotgun (WGS) entry which is preliminary data.</text>
</comment>
<dbReference type="PROSITE" id="PS50158">
    <property type="entry name" value="ZF_CCHC"/>
    <property type="match status" value="1"/>
</dbReference>
<dbReference type="GO" id="GO:0003676">
    <property type="term" value="F:nucleic acid binding"/>
    <property type="evidence" value="ECO:0007669"/>
    <property type="project" value="InterPro"/>
</dbReference>
<organism evidence="5 6">
    <name type="scientific">Tenebrio molitor</name>
    <name type="common">Yellow mealworm beetle</name>
    <dbReference type="NCBI Taxonomy" id="7067"/>
    <lineage>
        <taxon>Eukaryota</taxon>
        <taxon>Metazoa</taxon>
        <taxon>Ecdysozoa</taxon>
        <taxon>Arthropoda</taxon>
        <taxon>Hexapoda</taxon>
        <taxon>Insecta</taxon>
        <taxon>Pterygota</taxon>
        <taxon>Neoptera</taxon>
        <taxon>Endopterygota</taxon>
        <taxon>Coleoptera</taxon>
        <taxon>Polyphaga</taxon>
        <taxon>Cucujiformia</taxon>
        <taxon>Tenebrionidae</taxon>
        <taxon>Tenebrio</taxon>
    </lineage>
</organism>
<evidence type="ECO:0000259" key="4">
    <source>
        <dbReference type="PROSITE" id="PS50878"/>
    </source>
</evidence>
<reference evidence="5" key="2">
    <citation type="submission" date="2021-08" db="EMBL/GenBank/DDBJ databases">
        <authorList>
            <person name="Eriksson T."/>
        </authorList>
    </citation>
    <scope>NUCLEOTIDE SEQUENCE</scope>
    <source>
        <strain evidence="5">Stoneville</strain>
        <tissue evidence="5">Whole head</tissue>
    </source>
</reference>
<feature type="domain" description="CCHC-type" evidence="3">
    <location>
        <begin position="182"/>
        <end position="197"/>
    </location>
</feature>
<dbReference type="InterPro" id="IPR043502">
    <property type="entry name" value="DNA/RNA_pol_sf"/>
</dbReference>
<dbReference type="Pfam" id="PF00078">
    <property type="entry name" value="RVT_1"/>
    <property type="match status" value="1"/>
</dbReference>
<dbReference type="PANTHER" id="PTHR36688:SF2">
    <property type="entry name" value="ENDONUCLEASE_EXONUCLEASE_PHOSPHATASE DOMAIN-CONTAINING PROTEIN"/>
    <property type="match status" value="1"/>
</dbReference>
<gene>
    <name evidence="5" type="ORF">GEV33_008479</name>
</gene>
<dbReference type="EMBL" id="JABDTM020024408">
    <property type="protein sequence ID" value="KAH0814312.1"/>
    <property type="molecule type" value="Genomic_DNA"/>
</dbReference>
<evidence type="ECO:0000256" key="1">
    <source>
        <dbReference type="PROSITE-ProRule" id="PRU00047"/>
    </source>
</evidence>
<dbReference type="SUPFAM" id="SSF56219">
    <property type="entry name" value="DNase I-like"/>
    <property type="match status" value="1"/>
</dbReference>
<keyword evidence="1" id="KW-0863">Zinc-finger</keyword>
<dbReference type="GO" id="GO:0008270">
    <property type="term" value="F:zinc ion binding"/>
    <property type="evidence" value="ECO:0007669"/>
    <property type="project" value="UniProtKB-KW"/>
</dbReference>
<dbReference type="Gene3D" id="3.60.10.10">
    <property type="entry name" value="Endonuclease/exonuclease/phosphatase"/>
    <property type="match status" value="1"/>
</dbReference>
<dbReference type="InterPro" id="IPR005135">
    <property type="entry name" value="Endo/exonuclease/phosphatase"/>
</dbReference>
<keyword evidence="1" id="KW-0862">Zinc</keyword>
<dbReference type="InterPro" id="IPR036875">
    <property type="entry name" value="Znf_CCHC_sf"/>
</dbReference>
<dbReference type="PANTHER" id="PTHR36688">
    <property type="entry name" value="ENDO/EXONUCLEASE/PHOSPHATASE DOMAIN-CONTAINING PROTEIN"/>
    <property type="match status" value="1"/>
</dbReference>
<dbReference type="GO" id="GO:0003824">
    <property type="term" value="F:catalytic activity"/>
    <property type="evidence" value="ECO:0007669"/>
    <property type="project" value="InterPro"/>
</dbReference>
<dbReference type="InterPro" id="IPR000477">
    <property type="entry name" value="RT_dom"/>
</dbReference>
<feature type="region of interest" description="Disordered" evidence="2">
    <location>
        <begin position="225"/>
        <end position="293"/>
    </location>
</feature>
<feature type="compositionally biased region" description="Low complexity" evidence="2">
    <location>
        <begin position="252"/>
        <end position="271"/>
    </location>
</feature>
<dbReference type="SUPFAM" id="SSF56672">
    <property type="entry name" value="DNA/RNA polymerases"/>
    <property type="match status" value="1"/>
</dbReference>
<proteinExistence type="predicted"/>
<evidence type="ECO:0000259" key="3">
    <source>
        <dbReference type="PROSITE" id="PS50158"/>
    </source>
</evidence>
<reference evidence="5" key="1">
    <citation type="journal article" date="2020" name="J Insects Food Feed">
        <title>The yellow mealworm (Tenebrio molitor) genome: a resource for the emerging insects as food and feed industry.</title>
        <authorList>
            <person name="Eriksson T."/>
            <person name="Andere A."/>
            <person name="Kelstrup H."/>
            <person name="Emery V."/>
            <person name="Picard C."/>
        </authorList>
    </citation>
    <scope>NUCLEOTIDE SEQUENCE</scope>
    <source>
        <strain evidence="5">Stoneville</strain>
        <tissue evidence="5">Whole head</tissue>
    </source>
</reference>
<dbReference type="InterPro" id="IPR036691">
    <property type="entry name" value="Endo/exonu/phosph_ase_sf"/>
</dbReference>
<sequence length="1236" mass="140642">MQFVARRRSPRVLQSTDDQAIILSVDDNLKLGDYVTSISEIVEPKNVTFASRISNNRVCIYLSNSQLAESLARQHKTIIIKGIDISIRRLITPSKRIILSNVCPSIPHNMLEQLIRQIGLQPLSTVSFLRAGITGEQFAHILSFRRQIYVEDNKDIELPSSMVITFEDTSYRIFLNHDDMCCFICKKLGHIASQCTQHAEPSMETVAQNRSTTDAPIIISNSIEQTVSDSETSPESPPVVEFNKISTKRLGDTLTPSTTETSPPSPSSGDDPFAKPTKPPTQNPRKRPKIDPAIVKEDIKEQLEPLRTFFGNLTPTPTFALEKLIYLFENISGCPSPLTLARELTDDIPALIKILADIHPQIGSKGLKQRCTKARKKLNNCLLVNNPTLNVLHLRHLSSKYVTVVSIDGISTESVFVISIYAPPNNDSIRNMVTKLQQILTNLQDKTVLLGGDFNCRSTIWFDTLCDRNSPVLEDFILANDLVIFNEDNLPSTFSSANGSSNIDLTLGTTDTINWVRDWTVLQDVNTSDHRVIRFTCALPLQSAASIEEYVMDCSNLKLEDIEPDLSDLCRGLLRDFPVLVSPRTIDAAVDGFYEGINRIVRAKAKKRRTYPERPEWWTSKIERLRKVYLAKKKILYTNRYPDQANLLSTEMYSAKDKYKRELTKTREKSWVKFVENDLAPNPWGVVYKIATEKFRKRGPMAAFQEGDEVTLTPKQAAGYLVNKLLPDDDETSEDVVHRIWRQDFEFLQHEYRYDIQKITNEELEQLVQAIKPKKAPGVDLMRGKLVKLVHPVVRGFMLHLYNSCLRAAYYPRRWKEGCLKILMKDPAGDPSDRKNYRPITLLTEYGKIFERLIRRRLFATTEDFHSWRQYGFISGRSAQKGVPRYLLATLKSYLTDRTVTYRDGSVEVSKACTKGCPQGSVLGPTLWNSVLDMYLDSELLPNTETIAYADDIAIVVRARTRQELRDHIRESVERVMEWALRQKLTISGTKTKIMINKSPPRVHHRDIRVRLGDSKVGIVSEMKYLGVIVDKKLNFHSHVRAVCERARKIVLALRRKVHVTWDVPAAGVLSGIPPLDLTMAETNCVKMLRRTETAAYLDMMVHREEFESLRHLREYLHIMTLDRWQSRWDGSRGAPVTHSFFPNVPEAPRTEFTRLSTQVLSGHGPFVTHLHRIGKSDTGNCPTCGTPDDPIHRILECATFDAERVELRVALGGIPDLERIPHIPLELLHGFAREP</sequence>